<evidence type="ECO:0000313" key="2">
    <source>
        <dbReference type="Proteomes" id="UP000003438"/>
    </source>
</evidence>
<dbReference type="AlphaFoldDB" id="D1PPR2"/>
<organism evidence="1 2">
    <name type="scientific">Subdoligranulum variabile DSM 15176</name>
    <dbReference type="NCBI Taxonomy" id="411471"/>
    <lineage>
        <taxon>Bacteria</taxon>
        <taxon>Bacillati</taxon>
        <taxon>Bacillota</taxon>
        <taxon>Clostridia</taxon>
        <taxon>Eubacteriales</taxon>
        <taxon>Oscillospiraceae</taxon>
        <taxon>Subdoligranulum</taxon>
    </lineage>
</organism>
<keyword evidence="2" id="KW-1185">Reference proteome</keyword>
<proteinExistence type="predicted"/>
<dbReference type="EMBL" id="ACBY02000029">
    <property type="protein sequence ID" value="EFB75257.1"/>
    <property type="molecule type" value="Genomic_DNA"/>
</dbReference>
<evidence type="ECO:0000313" key="1">
    <source>
        <dbReference type="EMBL" id="EFB75257.1"/>
    </source>
</evidence>
<gene>
    <name evidence="1" type="ORF">SUBVAR_06378</name>
</gene>
<protein>
    <submittedName>
        <fullName evidence="1">Uncharacterized protein</fullName>
    </submittedName>
</protein>
<dbReference type="HOGENOM" id="CLU_2290220_0_0_9"/>
<accession>D1PPR2</accession>
<sequence length="101" mass="12146">MHDHQASSDLLVSLYSFLSFTTNCTKRLYYNARYRVNQARIDSIFQKFSHFYAFLINNYKNILYYYVCHRFLGLYLSSHFPFLPCADPSQRFFLTFSFSLC</sequence>
<dbReference type="Proteomes" id="UP000003438">
    <property type="component" value="Unassembled WGS sequence"/>
</dbReference>
<dbReference type="STRING" id="411471.SUBVAR_06378"/>
<comment type="caution">
    <text evidence="1">The sequence shown here is derived from an EMBL/GenBank/DDBJ whole genome shotgun (WGS) entry which is preliminary data.</text>
</comment>
<name>D1PPR2_9FIRM</name>
<reference evidence="1" key="1">
    <citation type="submission" date="2009-12" db="EMBL/GenBank/DDBJ databases">
        <authorList>
            <person name="Weinstock G."/>
            <person name="Sodergren E."/>
            <person name="Clifton S."/>
            <person name="Fulton L."/>
            <person name="Fulton B."/>
            <person name="Courtney L."/>
            <person name="Fronick C."/>
            <person name="Harrison M."/>
            <person name="Strong C."/>
            <person name="Farmer C."/>
            <person name="Delahaunty K."/>
            <person name="Markovic C."/>
            <person name="Hall O."/>
            <person name="Minx P."/>
            <person name="Tomlinson C."/>
            <person name="Mitreva M."/>
            <person name="Nelson J."/>
            <person name="Hou S."/>
            <person name="Wollam A."/>
            <person name="Pepin K.H."/>
            <person name="Johnson M."/>
            <person name="Bhonagiri V."/>
            <person name="Nash W.E."/>
            <person name="Warren W."/>
            <person name="Chinwalla A."/>
            <person name="Mardis E.R."/>
            <person name="Wilson R.K."/>
        </authorList>
    </citation>
    <scope>NUCLEOTIDE SEQUENCE [LARGE SCALE GENOMIC DNA]</scope>
    <source>
        <strain evidence="1">DSM 15176</strain>
    </source>
</reference>